<proteinExistence type="predicted"/>
<evidence type="ECO:0000313" key="2">
    <source>
        <dbReference type="Proteomes" id="UP000805193"/>
    </source>
</evidence>
<name>A0AC60PNM5_IXOPE</name>
<accession>A0AC60PNM5</accession>
<sequence length="212" mass="23479">MFSPYYIDVFSFHLGSLPSLDTGFRPDFSVVPPDIGFSDALDWRPCFSQEPIIDQSACTMCGVVSRKAVRLSCTHMLCSECHEKCVKRNSTCPLGVACWNATSGCDFIGPTSSLLDHYRQCAFHVVSCLRCKSSVLRSVIAGHYKDGCSVSPTTPAPDKDPVNLTYGQIEQTSKELREATLQIFEEFHCLHTSLNHVPPGYQSSGPEDPREF</sequence>
<evidence type="ECO:0000313" key="1">
    <source>
        <dbReference type="EMBL" id="KAG0422017.1"/>
    </source>
</evidence>
<gene>
    <name evidence="1" type="ORF">HPB47_002136</name>
</gene>
<reference evidence="1 2" key="1">
    <citation type="journal article" date="2020" name="Cell">
        <title>Large-Scale Comparative Analyses of Tick Genomes Elucidate Their Genetic Diversity and Vector Capacities.</title>
        <authorList>
            <consortium name="Tick Genome and Microbiome Consortium (TIGMIC)"/>
            <person name="Jia N."/>
            <person name="Wang J."/>
            <person name="Shi W."/>
            <person name="Du L."/>
            <person name="Sun Y."/>
            <person name="Zhan W."/>
            <person name="Jiang J.F."/>
            <person name="Wang Q."/>
            <person name="Zhang B."/>
            <person name="Ji P."/>
            <person name="Bell-Sakyi L."/>
            <person name="Cui X.M."/>
            <person name="Yuan T.T."/>
            <person name="Jiang B.G."/>
            <person name="Yang W.F."/>
            <person name="Lam T.T."/>
            <person name="Chang Q.C."/>
            <person name="Ding S.J."/>
            <person name="Wang X.J."/>
            <person name="Zhu J.G."/>
            <person name="Ruan X.D."/>
            <person name="Zhao L."/>
            <person name="Wei J.T."/>
            <person name="Ye R.Z."/>
            <person name="Que T.C."/>
            <person name="Du C.H."/>
            <person name="Zhou Y.H."/>
            <person name="Cheng J.X."/>
            <person name="Dai P.F."/>
            <person name="Guo W.B."/>
            <person name="Han X.H."/>
            <person name="Huang E.J."/>
            <person name="Li L.F."/>
            <person name="Wei W."/>
            <person name="Gao Y.C."/>
            <person name="Liu J.Z."/>
            <person name="Shao H.Z."/>
            <person name="Wang X."/>
            <person name="Wang C.C."/>
            <person name="Yang T.C."/>
            <person name="Huo Q.B."/>
            <person name="Li W."/>
            <person name="Chen H.Y."/>
            <person name="Chen S.E."/>
            <person name="Zhou L.G."/>
            <person name="Ni X.B."/>
            <person name="Tian J.H."/>
            <person name="Sheng Y."/>
            <person name="Liu T."/>
            <person name="Pan Y.S."/>
            <person name="Xia L.Y."/>
            <person name="Li J."/>
            <person name="Zhao F."/>
            <person name="Cao W.C."/>
        </authorList>
    </citation>
    <scope>NUCLEOTIDE SEQUENCE [LARGE SCALE GENOMIC DNA]</scope>
    <source>
        <strain evidence="1">Iper-2018</strain>
    </source>
</reference>
<comment type="caution">
    <text evidence="1">The sequence shown here is derived from an EMBL/GenBank/DDBJ whole genome shotgun (WGS) entry which is preliminary data.</text>
</comment>
<organism evidence="1 2">
    <name type="scientific">Ixodes persulcatus</name>
    <name type="common">Taiga tick</name>
    <dbReference type="NCBI Taxonomy" id="34615"/>
    <lineage>
        <taxon>Eukaryota</taxon>
        <taxon>Metazoa</taxon>
        <taxon>Ecdysozoa</taxon>
        <taxon>Arthropoda</taxon>
        <taxon>Chelicerata</taxon>
        <taxon>Arachnida</taxon>
        <taxon>Acari</taxon>
        <taxon>Parasitiformes</taxon>
        <taxon>Ixodida</taxon>
        <taxon>Ixodoidea</taxon>
        <taxon>Ixodidae</taxon>
        <taxon>Ixodinae</taxon>
        <taxon>Ixodes</taxon>
    </lineage>
</organism>
<keyword evidence="2" id="KW-1185">Reference proteome</keyword>
<dbReference type="EMBL" id="JABSTQ010010285">
    <property type="protein sequence ID" value="KAG0422017.1"/>
    <property type="molecule type" value="Genomic_DNA"/>
</dbReference>
<protein>
    <submittedName>
        <fullName evidence="1">Uncharacterized protein</fullName>
    </submittedName>
</protein>
<dbReference type="Proteomes" id="UP000805193">
    <property type="component" value="Unassembled WGS sequence"/>
</dbReference>